<gene>
    <name evidence="2" type="ORF">BXZ70DRAFT_498007</name>
</gene>
<proteinExistence type="predicted"/>
<protein>
    <submittedName>
        <fullName evidence="2">Uncharacterized protein</fullName>
    </submittedName>
</protein>
<feature type="region of interest" description="Disordered" evidence="1">
    <location>
        <begin position="235"/>
        <end position="350"/>
    </location>
</feature>
<feature type="region of interest" description="Disordered" evidence="1">
    <location>
        <begin position="356"/>
        <end position="375"/>
    </location>
</feature>
<name>A0A8K0UHI0_9AGAR</name>
<evidence type="ECO:0000313" key="2">
    <source>
        <dbReference type="EMBL" id="KAH8089927.1"/>
    </source>
</evidence>
<organism evidence="2 3">
    <name type="scientific">Cristinia sonorae</name>
    <dbReference type="NCBI Taxonomy" id="1940300"/>
    <lineage>
        <taxon>Eukaryota</taxon>
        <taxon>Fungi</taxon>
        <taxon>Dikarya</taxon>
        <taxon>Basidiomycota</taxon>
        <taxon>Agaricomycotina</taxon>
        <taxon>Agaricomycetes</taxon>
        <taxon>Agaricomycetidae</taxon>
        <taxon>Agaricales</taxon>
        <taxon>Pleurotineae</taxon>
        <taxon>Stephanosporaceae</taxon>
        <taxon>Cristinia</taxon>
    </lineage>
</organism>
<feature type="compositionally biased region" description="Polar residues" evidence="1">
    <location>
        <begin position="136"/>
        <end position="148"/>
    </location>
</feature>
<dbReference type="AlphaFoldDB" id="A0A8K0UHI0"/>
<feature type="region of interest" description="Disordered" evidence="1">
    <location>
        <begin position="110"/>
        <end position="165"/>
    </location>
</feature>
<feature type="compositionally biased region" description="Low complexity" evidence="1">
    <location>
        <begin position="235"/>
        <end position="251"/>
    </location>
</feature>
<dbReference type="OrthoDB" id="3255922at2759"/>
<feature type="compositionally biased region" description="Polar residues" evidence="1">
    <location>
        <begin position="329"/>
        <end position="338"/>
    </location>
</feature>
<accession>A0A8K0UHI0</accession>
<evidence type="ECO:0000313" key="3">
    <source>
        <dbReference type="Proteomes" id="UP000813824"/>
    </source>
</evidence>
<evidence type="ECO:0000256" key="1">
    <source>
        <dbReference type="SAM" id="MobiDB-lite"/>
    </source>
</evidence>
<dbReference type="Proteomes" id="UP000813824">
    <property type="component" value="Unassembled WGS sequence"/>
</dbReference>
<comment type="caution">
    <text evidence="2">The sequence shown here is derived from an EMBL/GenBank/DDBJ whole genome shotgun (WGS) entry which is preliminary data.</text>
</comment>
<keyword evidence="3" id="KW-1185">Reference proteome</keyword>
<feature type="compositionally biased region" description="Low complexity" evidence="1">
    <location>
        <begin position="280"/>
        <end position="300"/>
    </location>
</feature>
<dbReference type="EMBL" id="JAEVFJ010000038">
    <property type="protein sequence ID" value="KAH8089927.1"/>
    <property type="molecule type" value="Genomic_DNA"/>
</dbReference>
<reference evidence="2" key="1">
    <citation type="journal article" date="2021" name="New Phytol.">
        <title>Evolutionary innovations through gain and loss of genes in the ectomycorrhizal Boletales.</title>
        <authorList>
            <person name="Wu G."/>
            <person name="Miyauchi S."/>
            <person name="Morin E."/>
            <person name="Kuo A."/>
            <person name="Drula E."/>
            <person name="Varga T."/>
            <person name="Kohler A."/>
            <person name="Feng B."/>
            <person name="Cao Y."/>
            <person name="Lipzen A."/>
            <person name="Daum C."/>
            <person name="Hundley H."/>
            <person name="Pangilinan J."/>
            <person name="Johnson J."/>
            <person name="Barry K."/>
            <person name="LaButti K."/>
            <person name="Ng V."/>
            <person name="Ahrendt S."/>
            <person name="Min B."/>
            <person name="Choi I.G."/>
            <person name="Park H."/>
            <person name="Plett J.M."/>
            <person name="Magnuson J."/>
            <person name="Spatafora J.W."/>
            <person name="Nagy L.G."/>
            <person name="Henrissat B."/>
            <person name="Grigoriev I.V."/>
            <person name="Yang Z.L."/>
            <person name="Xu J."/>
            <person name="Martin F.M."/>
        </authorList>
    </citation>
    <scope>NUCLEOTIDE SEQUENCE</scope>
    <source>
        <strain evidence="2">KKN 215</strain>
    </source>
</reference>
<sequence length="431" mass="46850">MKSPIAEFITTCVAVRSHGMPCLQHVFWVIPPERVSTAPADNSCEKHRCRTPLQWTLRYKVSLVPFGPPRLCLLVMLSSFGFDKGVARRAAPNNSKYVLEVPRGFSVHVFKNPPPPPGFPSTGKPDYPQNRDIANANWTTKPPSSYSSRPELERKQASNPVETRTSQLSAYARVFEPKRPKQQRPYGIYPSAIPDTYIYERSVSSASDVLSSDSSSTSSDSDVNPDIAEFAIEVSSTRASSSTETLETTALDIPAILPSSRPVRSSPSPPSPSQAPVTAATRPTRSPSQSPQTPSYSSAPHTSRRATVEDAFDSDSETVISDGPGAPGFTTSHSQPPTSTGPPRGLGASLPLSTPIRRGSDDSVTRVGNIPPPTSPRLAFARLDRRVQSTMSPYSVLHQVYNPPPLHHARLPLAPLLETLQDPISFRSHRV</sequence>